<proteinExistence type="predicted"/>
<sequence>MKTVLSTRGITYAQLADRLSALGHVETETSIAQKVRRGTFQFAFFILCMKAVGVSRVSIDVPTGDSSNAIHL</sequence>
<feature type="domain" description="DUF6471" evidence="1">
    <location>
        <begin position="2"/>
        <end position="56"/>
    </location>
</feature>
<dbReference type="Proteomes" id="UP000594380">
    <property type="component" value="Unassembled WGS sequence"/>
</dbReference>
<dbReference type="Pfam" id="PF20075">
    <property type="entry name" value="DUF6471"/>
    <property type="match status" value="1"/>
</dbReference>
<keyword evidence="5" id="KW-1185">Reference proteome</keyword>
<evidence type="ECO:0000259" key="1">
    <source>
        <dbReference type="Pfam" id="PF20075"/>
    </source>
</evidence>
<dbReference type="InterPro" id="IPR045526">
    <property type="entry name" value="DUF6471"/>
</dbReference>
<dbReference type="Proteomes" id="UP000821598">
    <property type="component" value="Unassembled WGS sequence"/>
</dbReference>
<reference evidence="2 4" key="2">
    <citation type="submission" date="2020-02" db="EMBL/GenBank/DDBJ databases">
        <title>Paraburkholderia simonii sp. nov. and Paraburkholderia youngii sp. nov. Brazilian and Mexican Mimosa-associated rhizobia.</title>
        <authorList>
            <person name="Mavima L."/>
            <person name="Beukes C.W."/>
            <person name="Chan W.Y."/>
            <person name="Palmer M."/>
            <person name="De Meyer S.E."/>
            <person name="James E.K."/>
            <person name="Venter S.N."/>
            <person name="Steenkamp E.T."/>
        </authorList>
    </citation>
    <scope>NUCLEOTIDE SEQUENCE [LARGE SCALE GENOMIC DNA]</scope>
    <source>
        <strain evidence="2 4">JPY169</strain>
    </source>
</reference>
<dbReference type="EMBL" id="VOMC01000117">
    <property type="protein sequence ID" value="NVI09693.1"/>
    <property type="molecule type" value="Genomic_DNA"/>
</dbReference>
<evidence type="ECO:0000313" key="5">
    <source>
        <dbReference type="Proteomes" id="UP000821598"/>
    </source>
</evidence>
<organism evidence="2 4">
    <name type="scientific">Paraburkholderia youngii</name>
    <dbReference type="NCBI Taxonomy" id="2782701"/>
    <lineage>
        <taxon>Bacteria</taxon>
        <taxon>Pseudomonadati</taxon>
        <taxon>Pseudomonadota</taxon>
        <taxon>Betaproteobacteria</taxon>
        <taxon>Burkholderiales</taxon>
        <taxon>Burkholderiaceae</taxon>
        <taxon>Paraburkholderia</taxon>
    </lineage>
</organism>
<evidence type="ECO:0000313" key="2">
    <source>
        <dbReference type="EMBL" id="NUX98892.1"/>
    </source>
</evidence>
<evidence type="ECO:0000313" key="3">
    <source>
        <dbReference type="EMBL" id="NVI09693.1"/>
    </source>
</evidence>
<dbReference type="AlphaFoldDB" id="A0A7Y6MVY6"/>
<comment type="caution">
    <text evidence="2">The sequence shown here is derived from an EMBL/GenBank/DDBJ whole genome shotgun (WGS) entry which is preliminary data.</text>
</comment>
<name>A0A7Y6MVY6_9BURK</name>
<evidence type="ECO:0000313" key="4">
    <source>
        <dbReference type="Proteomes" id="UP000594380"/>
    </source>
</evidence>
<gene>
    <name evidence="3" type="ORF">FSB64_40190</name>
    <name evidence="2" type="ORF">G5S42_03885</name>
</gene>
<accession>A0A7Y6MVY6</accession>
<reference evidence="3 5" key="1">
    <citation type="submission" date="2019-08" db="EMBL/GenBank/DDBJ databases">
        <title>Paraburkholderia simonii sp. nov. and P. youngii sp. nov. Brazilian and Mexican Mimosa-associated rhizobia.</title>
        <authorList>
            <person name="Mavima L."/>
            <person name="Beukes C.W."/>
            <person name="Palmer M."/>
            <person name="De Meyer S.E."/>
            <person name="James E.K."/>
            <person name="Maluk M."/>
            <person name="Avontuur J.R."/>
            <person name="Chan W.Y."/>
            <person name="Venter S.N."/>
            <person name="Steenkamp E.T."/>
        </authorList>
    </citation>
    <scope>NUCLEOTIDE SEQUENCE [LARGE SCALE GENOMIC DNA]</scope>
    <source>
        <strain evidence="3 5">JPY454</strain>
    </source>
</reference>
<dbReference type="EMBL" id="JAALDK010000001">
    <property type="protein sequence ID" value="NUX98892.1"/>
    <property type="molecule type" value="Genomic_DNA"/>
</dbReference>
<protein>
    <recommendedName>
        <fullName evidence="1">DUF6471 domain-containing protein</fullName>
    </recommendedName>
</protein>